<protein>
    <submittedName>
        <fullName evidence="2">2999_t:CDS:1</fullName>
    </submittedName>
</protein>
<dbReference type="CDD" id="cd02440">
    <property type="entry name" value="AdoMet_MTases"/>
    <property type="match status" value="1"/>
</dbReference>
<dbReference type="SUPFAM" id="SSF53335">
    <property type="entry name" value="S-adenosyl-L-methionine-dependent methyltransferases"/>
    <property type="match status" value="1"/>
</dbReference>
<keyword evidence="3" id="KW-1185">Reference proteome</keyword>
<dbReference type="Pfam" id="PF13847">
    <property type="entry name" value="Methyltransf_31"/>
    <property type="match status" value="1"/>
</dbReference>
<proteinExistence type="predicted"/>
<evidence type="ECO:0000313" key="3">
    <source>
        <dbReference type="Proteomes" id="UP000789405"/>
    </source>
</evidence>
<dbReference type="Gene3D" id="3.40.50.150">
    <property type="entry name" value="Vaccinia Virus protein VP39"/>
    <property type="match status" value="1"/>
</dbReference>
<feature type="domain" description="Methyltransferase" evidence="1">
    <location>
        <begin position="54"/>
        <end position="171"/>
    </location>
</feature>
<dbReference type="InterPro" id="IPR029063">
    <property type="entry name" value="SAM-dependent_MTases_sf"/>
</dbReference>
<name>A0A9N9P2J6_9GLOM</name>
<dbReference type="InterPro" id="IPR025714">
    <property type="entry name" value="Methyltranfer_dom"/>
</dbReference>
<gene>
    <name evidence="2" type="ORF">DERYTH_LOCUS20118</name>
</gene>
<reference evidence="2" key="1">
    <citation type="submission" date="2021-06" db="EMBL/GenBank/DDBJ databases">
        <authorList>
            <person name="Kallberg Y."/>
            <person name="Tangrot J."/>
            <person name="Rosling A."/>
        </authorList>
    </citation>
    <scope>NUCLEOTIDE SEQUENCE</scope>
    <source>
        <strain evidence="2">MA453B</strain>
    </source>
</reference>
<dbReference type="EMBL" id="CAJVPY010023139">
    <property type="protein sequence ID" value="CAG8784522.1"/>
    <property type="molecule type" value="Genomic_DNA"/>
</dbReference>
<sequence>FIEGRRFHNVDGVQYPLPNDDEENDRLHTQHFLFRYVWQNNFSSPVDHILSDPNANAQVLDVGCGAGSWTLKMATTYQKANFIGLDMTPHQPLKIKPRNVSFVQANVFGGLPFEDNVFDFIYHRLLFTGYPMAICENGRLGEVAIDNSMCVMRDLKTPLMNTLQVSSEEYDELCKTATEEIRELNSYYPMIRVYA</sequence>
<evidence type="ECO:0000313" key="2">
    <source>
        <dbReference type="EMBL" id="CAG8784522.1"/>
    </source>
</evidence>
<feature type="non-terminal residue" evidence="2">
    <location>
        <position position="195"/>
    </location>
</feature>
<dbReference type="Proteomes" id="UP000789405">
    <property type="component" value="Unassembled WGS sequence"/>
</dbReference>
<dbReference type="AlphaFoldDB" id="A0A9N9P2J6"/>
<feature type="non-terminal residue" evidence="2">
    <location>
        <position position="1"/>
    </location>
</feature>
<organism evidence="2 3">
    <name type="scientific">Dentiscutata erythropus</name>
    <dbReference type="NCBI Taxonomy" id="1348616"/>
    <lineage>
        <taxon>Eukaryota</taxon>
        <taxon>Fungi</taxon>
        <taxon>Fungi incertae sedis</taxon>
        <taxon>Mucoromycota</taxon>
        <taxon>Glomeromycotina</taxon>
        <taxon>Glomeromycetes</taxon>
        <taxon>Diversisporales</taxon>
        <taxon>Gigasporaceae</taxon>
        <taxon>Dentiscutata</taxon>
    </lineage>
</organism>
<comment type="caution">
    <text evidence="2">The sequence shown here is derived from an EMBL/GenBank/DDBJ whole genome shotgun (WGS) entry which is preliminary data.</text>
</comment>
<evidence type="ECO:0000259" key="1">
    <source>
        <dbReference type="Pfam" id="PF13847"/>
    </source>
</evidence>
<dbReference type="OrthoDB" id="2013972at2759"/>
<accession>A0A9N9P2J6</accession>